<feature type="region of interest" description="Disordered" evidence="1">
    <location>
        <begin position="431"/>
        <end position="566"/>
    </location>
</feature>
<feature type="compositionally biased region" description="Gly residues" evidence="1">
    <location>
        <begin position="269"/>
        <end position="281"/>
    </location>
</feature>
<dbReference type="OrthoDB" id="10501795at2759"/>
<dbReference type="EMBL" id="FN649741">
    <property type="protein sequence ID" value="CBJ32611.1"/>
    <property type="molecule type" value="Genomic_DNA"/>
</dbReference>
<feature type="compositionally biased region" description="Basic and acidic residues" evidence="1">
    <location>
        <begin position="536"/>
        <end position="554"/>
    </location>
</feature>
<feature type="compositionally biased region" description="Basic and acidic residues" evidence="1">
    <location>
        <begin position="282"/>
        <end position="296"/>
    </location>
</feature>
<protein>
    <recommendedName>
        <fullName evidence="2">WIBG Mago-binding domain-containing protein</fullName>
    </recommendedName>
</protein>
<feature type="region of interest" description="Disordered" evidence="1">
    <location>
        <begin position="85"/>
        <end position="199"/>
    </location>
</feature>
<evidence type="ECO:0000313" key="3">
    <source>
        <dbReference type="EMBL" id="CBJ32611.1"/>
    </source>
</evidence>
<dbReference type="SMART" id="SM01273">
    <property type="entry name" value="Mago-bind"/>
    <property type="match status" value="1"/>
</dbReference>
<feature type="compositionally biased region" description="Basic and acidic residues" evidence="1">
    <location>
        <begin position="137"/>
        <end position="146"/>
    </location>
</feature>
<evidence type="ECO:0000259" key="2">
    <source>
        <dbReference type="SMART" id="SM01273"/>
    </source>
</evidence>
<keyword evidence="4" id="KW-1185">Reference proteome</keyword>
<evidence type="ECO:0000313" key="4">
    <source>
        <dbReference type="Proteomes" id="UP000002630"/>
    </source>
</evidence>
<dbReference type="Pfam" id="PF09282">
    <property type="entry name" value="Mago-bind"/>
    <property type="match status" value="1"/>
</dbReference>
<feature type="domain" description="WIBG Mago-binding" evidence="2">
    <location>
        <begin position="1"/>
        <end position="24"/>
    </location>
</feature>
<organism evidence="3 4">
    <name type="scientific">Ectocarpus siliculosus</name>
    <name type="common">Brown alga</name>
    <name type="synonym">Conferva siliculosa</name>
    <dbReference type="NCBI Taxonomy" id="2880"/>
    <lineage>
        <taxon>Eukaryota</taxon>
        <taxon>Sar</taxon>
        <taxon>Stramenopiles</taxon>
        <taxon>Ochrophyta</taxon>
        <taxon>PX clade</taxon>
        <taxon>Phaeophyceae</taxon>
        <taxon>Ectocarpales</taxon>
        <taxon>Ectocarpaceae</taxon>
        <taxon>Ectocarpus</taxon>
    </lineage>
</organism>
<dbReference type="SUPFAM" id="SSF101931">
    <property type="entry name" value="Pym (Within the bgcn gene intron protein, WIBG), N-terminal domain"/>
    <property type="match status" value="1"/>
</dbReference>
<feature type="compositionally biased region" description="Low complexity" evidence="1">
    <location>
        <begin position="99"/>
        <end position="108"/>
    </location>
</feature>
<accession>D7FYZ4</accession>
<name>D7FYZ4_ECTSI</name>
<sequence length="566" mass="59256">MIPATQRPDGTWRKARKIRTGFNSRSGGATRYVPPAFRTPTGGGDGGGPAAGHTRSLGEINADEGRRGTPRFLGAALFLLTAASGSPELSPRQPGGLGDAEAAADPAAAGGGGDVASGRDKSRSGADRTGGSTESGNDDRRQEAGSRDIGMSDDDWWTRLRLSQRSSRLARESSESEDPATTTKKEKGKPTGEDGAWVGLELRLRPSDVSYDEGQAAIVDFLKGRVGDQAVPGEGREGAPQPAEDSRGPSARAEVEPPPAPAAAHRPTGGEGGGGGGGGGPRELESNHERERRAPEEQQPEDDEHLRRTAGGGGGASTVLVAVLVFGAELSKRDRAGLHSQAEKAGGVANSSHGVGEGRFLALACRLGGNAGAVELELSPEKAELARSLFRLAQQEYHSRFECLSHREIREVVAEGGPTAEAHPDLFKLLEKKQQPRQRQRQRQRQPDVGCTDRLDNTAKKAAGDEPEATEAFFRASSQGSFGERGATATVTEDATQQQEHHQCGGGGGGGGGAKPAALPLQESENCAKGAADSPPRGEDLEERELAEQGREGGNEPFLPVEKCPW</sequence>
<reference evidence="3 4" key="1">
    <citation type="journal article" date="2010" name="Nature">
        <title>The Ectocarpus genome and the independent evolution of multicellularity in brown algae.</title>
        <authorList>
            <person name="Cock J.M."/>
            <person name="Sterck L."/>
            <person name="Rouze P."/>
            <person name="Scornet D."/>
            <person name="Allen A.E."/>
            <person name="Amoutzias G."/>
            <person name="Anthouard V."/>
            <person name="Artiguenave F."/>
            <person name="Aury J.M."/>
            <person name="Badger J.H."/>
            <person name="Beszteri B."/>
            <person name="Billiau K."/>
            <person name="Bonnet E."/>
            <person name="Bothwell J.H."/>
            <person name="Bowler C."/>
            <person name="Boyen C."/>
            <person name="Brownlee C."/>
            <person name="Carrano C.J."/>
            <person name="Charrier B."/>
            <person name="Cho G.Y."/>
            <person name="Coelho S.M."/>
            <person name="Collen J."/>
            <person name="Corre E."/>
            <person name="Da Silva C."/>
            <person name="Delage L."/>
            <person name="Delaroque N."/>
            <person name="Dittami S.M."/>
            <person name="Doulbeau S."/>
            <person name="Elias M."/>
            <person name="Farnham G."/>
            <person name="Gachon C.M."/>
            <person name="Gschloessl B."/>
            <person name="Heesch S."/>
            <person name="Jabbari K."/>
            <person name="Jubin C."/>
            <person name="Kawai H."/>
            <person name="Kimura K."/>
            <person name="Kloareg B."/>
            <person name="Kupper F.C."/>
            <person name="Lang D."/>
            <person name="Le Bail A."/>
            <person name="Leblanc C."/>
            <person name="Lerouge P."/>
            <person name="Lohr M."/>
            <person name="Lopez P.J."/>
            <person name="Martens C."/>
            <person name="Maumus F."/>
            <person name="Michel G."/>
            <person name="Miranda-Saavedra D."/>
            <person name="Morales J."/>
            <person name="Moreau H."/>
            <person name="Motomura T."/>
            <person name="Nagasato C."/>
            <person name="Napoli C.A."/>
            <person name="Nelson D.R."/>
            <person name="Nyvall-Collen P."/>
            <person name="Peters A.F."/>
            <person name="Pommier C."/>
            <person name="Potin P."/>
            <person name="Poulain J."/>
            <person name="Quesneville H."/>
            <person name="Read B."/>
            <person name="Rensing S.A."/>
            <person name="Ritter A."/>
            <person name="Rousvoal S."/>
            <person name="Samanta M."/>
            <person name="Samson G."/>
            <person name="Schroeder D.C."/>
            <person name="Segurens B."/>
            <person name="Strittmatter M."/>
            <person name="Tonon T."/>
            <person name="Tregear J.W."/>
            <person name="Valentin K."/>
            <person name="von Dassow P."/>
            <person name="Yamagishi T."/>
            <person name="Van de Peer Y."/>
            <person name="Wincker P."/>
        </authorList>
    </citation>
    <scope>NUCLEOTIDE SEQUENCE [LARGE SCALE GENOMIC DNA]</scope>
    <source>
        <strain evidence="4">Ec32 / CCAP1310/4</strain>
    </source>
</reference>
<dbReference type="InterPro" id="IPR015362">
    <property type="entry name" value="WIBG_mago-bd"/>
</dbReference>
<dbReference type="InterPro" id="IPR036348">
    <property type="entry name" value="WIBG_N_sf"/>
</dbReference>
<dbReference type="EMBL" id="FN648543">
    <property type="protein sequence ID" value="CBJ32611.1"/>
    <property type="molecule type" value="Genomic_DNA"/>
</dbReference>
<feature type="compositionally biased region" description="Basic and acidic residues" evidence="1">
    <location>
        <begin position="117"/>
        <end position="126"/>
    </location>
</feature>
<feature type="compositionally biased region" description="Gly residues" evidence="1">
    <location>
        <begin position="41"/>
        <end position="50"/>
    </location>
</feature>
<feature type="region of interest" description="Disordered" evidence="1">
    <location>
        <begin position="228"/>
        <end position="313"/>
    </location>
</feature>
<proteinExistence type="predicted"/>
<evidence type="ECO:0000256" key="1">
    <source>
        <dbReference type="SAM" id="MobiDB-lite"/>
    </source>
</evidence>
<dbReference type="InParanoid" id="D7FYZ4"/>
<dbReference type="AlphaFoldDB" id="D7FYZ4"/>
<dbReference type="Proteomes" id="UP000002630">
    <property type="component" value="Linkage Group LG16"/>
</dbReference>
<feature type="compositionally biased region" description="Basic and acidic residues" evidence="1">
    <location>
        <begin position="183"/>
        <end position="192"/>
    </location>
</feature>
<gene>
    <name evidence="3" type="ORF">Esi_0350_0005</name>
</gene>
<feature type="compositionally biased region" description="Basic residues" evidence="1">
    <location>
        <begin position="435"/>
        <end position="444"/>
    </location>
</feature>
<feature type="region of interest" description="Disordered" evidence="1">
    <location>
        <begin position="1"/>
        <end position="68"/>
    </location>
</feature>
<feature type="compositionally biased region" description="Basic and acidic residues" evidence="1">
    <location>
        <begin position="451"/>
        <end position="464"/>
    </location>
</feature>
<feature type="compositionally biased region" description="Polar residues" evidence="1">
    <location>
        <begin position="489"/>
        <end position="498"/>
    </location>
</feature>
<feature type="compositionally biased region" description="Gly residues" evidence="1">
    <location>
        <begin position="504"/>
        <end position="514"/>
    </location>
</feature>